<dbReference type="AlphaFoldDB" id="A0A5M3MLY8"/>
<name>A0A5M3MLY8_CONPW</name>
<dbReference type="Proteomes" id="UP000053558">
    <property type="component" value="Unassembled WGS sequence"/>
</dbReference>
<evidence type="ECO:0000256" key="1">
    <source>
        <dbReference type="SAM" id="MobiDB-lite"/>
    </source>
</evidence>
<feature type="region of interest" description="Disordered" evidence="1">
    <location>
        <begin position="320"/>
        <end position="421"/>
    </location>
</feature>
<sequence>MSSNTKANNTFSATNIFSGSHVEEWALSMLHYCRSEGCGIALDPRPVALATGTDEEKAERNKEIKEWNTKDMQARGKIGFKVDPHVWAKVEEAAKSTTAPIHTASEILTFLKSEYGVQKRGVTEAFPKPKGQGSKQKKRGGRNYDRSGKRDAHAADGTVHFAQSADRYAPVDQREYFPAPRELPPPPPMQESVRDPRLLPNQSGQRFQGTGAPNTFGIHQALDRARDTASLHGSIRPLVEDVRTEVQRETLEERLREEPSMEIAETPQGSPTPTERTIQEPIAPEASRRDLQIRLAEMQARSHNHRLRYLGWAPNPSAADWGLSDVPQPPPTSTLSTPAHPPNPTSTASSSDQSPMDFHTAPSSSQAQSASSQSYHTAPRNQTFFGLPPSDESSVEDLPPRPVHPEPVSPNVSAETLVDPPPRPLPNFHCDICRGRYCRMPEDHVLLSFGLRLSRAEIRRVREADGIPTGQRPRGLQADRLTDAAGELGVPNEIFGWPRRRQEEWMRELTEAYLAGEPEDYDGWSDEGGVMDSLERAYEAGNPYLNKSLEWQTPWQVARGEVPDVSKFRVFGCGAYVFLPEAYRKDKLDSHSELMTYIGNADGGHGWKFMRRDNSTFIAAHAVFDELMFPRCTEQPIPQATRIHIPAAEDLDHTDPHVTSSWDPILAIPGTNIPKRKGSSSKPKPSYQTPSYDDDGYQSEERPSSSRVPARRPAPQVQAAPIVPQVPAPAGLRRSTRVPVPTTRQENNSIVGDTASQRARAQDRQVAADRRTSTSNRGGRRGGQPRPSRGQANTPSSQPPSASQPGATTEQSDPRDARQNDGPVVPPRHEYEGELPPAHEPPILPGMDEAESGREGGESVSYASLMAMAVPSDSVRDWKYEDFKHSADLLWIPTFKFAQALDNEISRPSGFECTMFPQTGAPTETTSYLSQSTVQYNNTLALSAVEELQSRHPQYSRYCMYPEHPWISMAVVVLLASLLLSSNLPWVA</sequence>
<accession>A0A5M3MLY8</accession>
<feature type="compositionally biased region" description="Low complexity" evidence="1">
    <location>
        <begin position="363"/>
        <end position="374"/>
    </location>
</feature>
<feature type="region of interest" description="Disordered" evidence="1">
    <location>
        <begin position="252"/>
        <end position="287"/>
    </location>
</feature>
<feature type="transmembrane region" description="Helical" evidence="2">
    <location>
        <begin position="966"/>
        <end position="987"/>
    </location>
</feature>
<dbReference type="EMBL" id="JH711580">
    <property type="protein sequence ID" value="EIW80020.1"/>
    <property type="molecule type" value="Genomic_DNA"/>
</dbReference>
<keyword evidence="2" id="KW-0812">Transmembrane</keyword>
<dbReference type="RefSeq" id="XP_007769847.1">
    <property type="nucleotide sequence ID" value="XM_007771657.1"/>
</dbReference>
<evidence type="ECO:0000256" key="2">
    <source>
        <dbReference type="SAM" id="Phobius"/>
    </source>
</evidence>
<keyword evidence="2" id="KW-1133">Transmembrane helix</keyword>
<dbReference type="Pfam" id="PF25597">
    <property type="entry name" value="SH3_retrovirus"/>
    <property type="match status" value="1"/>
</dbReference>
<organism evidence="4 5">
    <name type="scientific">Coniophora puteana (strain RWD-64-598)</name>
    <name type="common">Brown rot fungus</name>
    <dbReference type="NCBI Taxonomy" id="741705"/>
    <lineage>
        <taxon>Eukaryota</taxon>
        <taxon>Fungi</taxon>
        <taxon>Dikarya</taxon>
        <taxon>Basidiomycota</taxon>
        <taxon>Agaricomycotina</taxon>
        <taxon>Agaricomycetes</taxon>
        <taxon>Agaricomycetidae</taxon>
        <taxon>Boletales</taxon>
        <taxon>Coniophorineae</taxon>
        <taxon>Coniophoraceae</taxon>
        <taxon>Coniophora</taxon>
    </lineage>
</organism>
<feature type="region of interest" description="Disordered" evidence="1">
    <location>
        <begin position="652"/>
        <end position="858"/>
    </location>
</feature>
<feature type="compositionally biased region" description="Basic and acidic residues" evidence="1">
    <location>
        <begin position="760"/>
        <end position="772"/>
    </location>
</feature>
<evidence type="ECO:0000313" key="5">
    <source>
        <dbReference type="Proteomes" id="UP000053558"/>
    </source>
</evidence>
<keyword evidence="2" id="KW-0472">Membrane</keyword>
<feature type="region of interest" description="Disordered" evidence="1">
    <location>
        <begin position="121"/>
        <end position="216"/>
    </location>
</feature>
<feature type="compositionally biased region" description="Polar residues" evidence="1">
    <location>
        <begin position="200"/>
        <end position="213"/>
    </location>
</feature>
<dbReference type="InterPro" id="IPR057670">
    <property type="entry name" value="SH3_retrovirus"/>
</dbReference>
<dbReference type="KEGG" id="cput:CONPUDRAFT_74302"/>
<feature type="compositionally biased region" description="Polar residues" evidence="1">
    <location>
        <begin position="345"/>
        <end position="354"/>
    </location>
</feature>
<evidence type="ECO:0000313" key="4">
    <source>
        <dbReference type="EMBL" id="EIW80020.1"/>
    </source>
</evidence>
<feature type="compositionally biased region" description="Low complexity" evidence="1">
    <location>
        <begin position="705"/>
        <end position="730"/>
    </location>
</feature>
<feature type="compositionally biased region" description="Basic and acidic residues" evidence="1">
    <location>
        <begin position="142"/>
        <end position="154"/>
    </location>
</feature>
<feature type="compositionally biased region" description="Polar residues" evidence="1">
    <location>
        <begin position="375"/>
        <end position="384"/>
    </location>
</feature>
<dbReference type="GeneID" id="19209216"/>
<gene>
    <name evidence="4" type="ORF">CONPUDRAFT_74302</name>
</gene>
<feature type="compositionally biased region" description="Polar residues" evidence="1">
    <location>
        <begin position="267"/>
        <end position="276"/>
    </location>
</feature>
<feature type="domain" description="Retroviral polymerase SH3-like" evidence="3">
    <location>
        <begin position="573"/>
        <end position="634"/>
    </location>
</feature>
<keyword evidence="5" id="KW-1185">Reference proteome</keyword>
<evidence type="ECO:0000259" key="3">
    <source>
        <dbReference type="Pfam" id="PF25597"/>
    </source>
</evidence>
<reference evidence="5" key="1">
    <citation type="journal article" date="2012" name="Science">
        <title>The Paleozoic origin of enzymatic lignin decomposition reconstructed from 31 fungal genomes.</title>
        <authorList>
            <person name="Floudas D."/>
            <person name="Binder M."/>
            <person name="Riley R."/>
            <person name="Barry K."/>
            <person name="Blanchette R.A."/>
            <person name="Henrissat B."/>
            <person name="Martinez A.T."/>
            <person name="Otillar R."/>
            <person name="Spatafora J.W."/>
            <person name="Yadav J.S."/>
            <person name="Aerts A."/>
            <person name="Benoit I."/>
            <person name="Boyd A."/>
            <person name="Carlson A."/>
            <person name="Copeland A."/>
            <person name="Coutinho P.M."/>
            <person name="de Vries R.P."/>
            <person name="Ferreira P."/>
            <person name="Findley K."/>
            <person name="Foster B."/>
            <person name="Gaskell J."/>
            <person name="Glotzer D."/>
            <person name="Gorecki P."/>
            <person name="Heitman J."/>
            <person name="Hesse C."/>
            <person name="Hori C."/>
            <person name="Igarashi K."/>
            <person name="Jurgens J.A."/>
            <person name="Kallen N."/>
            <person name="Kersten P."/>
            <person name="Kohler A."/>
            <person name="Kuees U."/>
            <person name="Kumar T.K.A."/>
            <person name="Kuo A."/>
            <person name="LaButti K."/>
            <person name="Larrondo L.F."/>
            <person name="Lindquist E."/>
            <person name="Ling A."/>
            <person name="Lombard V."/>
            <person name="Lucas S."/>
            <person name="Lundell T."/>
            <person name="Martin R."/>
            <person name="McLaughlin D.J."/>
            <person name="Morgenstern I."/>
            <person name="Morin E."/>
            <person name="Murat C."/>
            <person name="Nagy L.G."/>
            <person name="Nolan M."/>
            <person name="Ohm R.A."/>
            <person name="Patyshakuliyeva A."/>
            <person name="Rokas A."/>
            <person name="Ruiz-Duenas F.J."/>
            <person name="Sabat G."/>
            <person name="Salamov A."/>
            <person name="Samejima M."/>
            <person name="Schmutz J."/>
            <person name="Slot J.C."/>
            <person name="St John F."/>
            <person name="Stenlid J."/>
            <person name="Sun H."/>
            <person name="Sun S."/>
            <person name="Syed K."/>
            <person name="Tsang A."/>
            <person name="Wiebenga A."/>
            <person name="Young D."/>
            <person name="Pisabarro A."/>
            <person name="Eastwood D.C."/>
            <person name="Martin F."/>
            <person name="Cullen D."/>
            <person name="Grigoriev I.V."/>
            <person name="Hibbett D.S."/>
        </authorList>
    </citation>
    <scope>NUCLEOTIDE SEQUENCE [LARGE SCALE GENOMIC DNA]</scope>
    <source>
        <strain evidence="5">RWD-64-598 SS2</strain>
    </source>
</reference>
<feature type="compositionally biased region" description="Low complexity" evidence="1">
    <location>
        <begin position="784"/>
        <end position="805"/>
    </location>
</feature>
<comment type="caution">
    <text evidence="4">The sequence shown here is derived from an EMBL/GenBank/DDBJ whole genome shotgun (WGS) entry which is preliminary data.</text>
</comment>
<protein>
    <recommendedName>
        <fullName evidence="3">Retroviral polymerase SH3-like domain-containing protein</fullName>
    </recommendedName>
</protein>
<proteinExistence type="predicted"/>
<dbReference type="OrthoDB" id="2756770at2759"/>